<dbReference type="SUPFAM" id="SSF53474">
    <property type="entry name" value="alpha/beta-Hydrolases"/>
    <property type="match status" value="1"/>
</dbReference>
<evidence type="ECO:0000313" key="4">
    <source>
        <dbReference type="EMBL" id="PVY62615.1"/>
    </source>
</evidence>
<proteinExistence type="inferred from homology"/>
<feature type="domain" description="AB hydrolase-1" evidence="3">
    <location>
        <begin position="42"/>
        <end position="294"/>
    </location>
</feature>
<dbReference type="InterPro" id="IPR000073">
    <property type="entry name" value="AB_hydrolase_1"/>
</dbReference>
<dbReference type="STRING" id="1231391.GCA_000308195_02912"/>
<dbReference type="Proteomes" id="UP000246145">
    <property type="component" value="Unassembled WGS sequence"/>
</dbReference>
<dbReference type="PRINTS" id="PR00111">
    <property type="entry name" value="ABHYDROLASE"/>
</dbReference>
<comment type="caution">
    <text evidence="4">The sequence shown here is derived from an EMBL/GenBank/DDBJ whole genome shotgun (WGS) entry which is preliminary data.</text>
</comment>
<dbReference type="GO" id="GO:0016787">
    <property type="term" value="F:hydrolase activity"/>
    <property type="evidence" value="ECO:0007669"/>
    <property type="project" value="UniProtKB-KW"/>
</dbReference>
<evidence type="ECO:0000256" key="1">
    <source>
        <dbReference type="ARBA" id="ARBA00008645"/>
    </source>
</evidence>
<dbReference type="Pfam" id="PF00561">
    <property type="entry name" value="Abhydrolase_1"/>
    <property type="match status" value="1"/>
</dbReference>
<dbReference type="Gene3D" id="3.40.50.1820">
    <property type="entry name" value="alpha/beta hydrolase"/>
    <property type="match status" value="1"/>
</dbReference>
<sequence>MNTTSSYTPHRPGTIEQIQIRGDVSYRLRRWLAQESSSMSAPPLLLAHGWMDMGASFQRFVDALGTEREVVALDWRGFGGSRASRPSDSYWFYDYYADLDAVIDHISPNAPIDLLGHSMGGNIAMIYAGTCPERIRRLVNVEGFGLARTLPSQAPGRLAQWLSELKTPVAIRTFASVQEVAGHLLKRSPHMDEGFALWLAGEWAERKADGRWHVRADAAHKRVNPILYRCDEVLAAWEKIQASVLWVEGDKPEQTPLSPERYSREEFEARLGRIKSLQRLRIDDCGHMVHLDQPGILAQAVESFLV</sequence>
<dbReference type="EMBL" id="QEKO01000002">
    <property type="protein sequence ID" value="PVY62615.1"/>
    <property type="molecule type" value="Genomic_DNA"/>
</dbReference>
<evidence type="ECO:0000256" key="2">
    <source>
        <dbReference type="ARBA" id="ARBA00022801"/>
    </source>
</evidence>
<dbReference type="PANTHER" id="PTHR43798:SF14">
    <property type="entry name" value="SERINE HYDROLASE-LIKE PROTEIN DDB_G0286239"/>
    <property type="match status" value="1"/>
</dbReference>
<protein>
    <submittedName>
        <fullName evidence="4">Pimeloyl-ACP methyl ester carboxylesterase</fullName>
    </submittedName>
</protein>
<dbReference type="RefSeq" id="WP_243410882.1">
    <property type="nucleotide sequence ID" value="NZ_JACCEX010000002.1"/>
</dbReference>
<evidence type="ECO:0000259" key="3">
    <source>
        <dbReference type="Pfam" id="PF00561"/>
    </source>
</evidence>
<comment type="similarity">
    <text evidence="1">Belongs to the AB hydrolase superfamily.</text>
</comment>
<keyword evidence="2" id="KW-0378">Hydrolase</keyword>
<keyword evidence="5" id="KW-1185">Reference proteome</keyword>
<dbReference type="GO" id="GO:0016020">
    <property type="term" value="C:membrane"/>
    <property type="evidence" value="ECO:0007669"/>
    <property type="project" value="TreeGrafter"/>
</dbReference>
<name>A0A2U1CNM2_9BURK</name>
<accession>A0A2U1CNM2</accession>
<dbReference type="InterPro" id="IPR050266">
    <property type="entry name" value="AB_hydrolase_sf"/>
</dbReference>
<dbReference type="PANTHER" id="PTHR43798">
    <property type="entry name" value="MONOACYLGLYCEROL LIPASE"/>
    <property type="match status" value="1"/>
</dbReference>
<reference evidence="4 5" key="1">
    <citation type="submission" date="2018-04" db="EMBL/GenBank/DDBJ databases">
        <title>Genomic Encyclopedia of Type Strains, Phase IV (KMG-IV): sequencing the most valuable type-strain genomes for metagenomic binning, comparative biology and taxonomic classification.</title>
        <authorList>
            <person name="Goeker M."/>
        </authorList>
    </citation>
    <scope>NUCLEOTIDE SEQUENCE [LARGE SCALE GENOMIC DNA]</scope>
    <source>
        <strain evidence="4 5">DSM 10065</strain>
    </source>
</reference>
<gene>
    <name evidence="4" type="ORF">C7440_2110</name>
</gene>
<organism evidence="4 5">
    <name type="scientific">Pusillimonas noertemannii</name>
    <dbReference type="NCBI Taxonomy" id="305977"/>
    <lineage>
        <taxon>Bacteria</taxon>
        <taxon>Pseudomonadati</taxon>
        <taxon>Pseudomonadota</taxon>
        <taxon>Betaproteobacteria</taxon>
        <taxon>Burkholderiales</taxon>
        <taxon>Alcaligenaceae</taxon>
        <taxon>Pusillimonas</taxon>
    </lineage>
</organism>
<dbReference type="AlphaFoldDB" id="A0A2U1CNM2"/>
<dbReference type="InterPro" id="IPR029058">
    <property type="entry name" value="AB_hydrolase_fold"/>
</dbReference>
<evidence type="ECO:0000313" key="5">
    <source>
        <dbReference type="Proteomes" id="UP000246145"/>
    </source>
</evidence>